<dbReference type="InterPro" id="IPR036567">
    <property type="entry name" value="RHF-like"/>
</dbReference>
<dbReference type="SUPFAM" id="SSF69754">
    <property type="entry name" value="Ribosome binding protein Y (YfiA homologue)"/>
    <property type="match status" value="1"/>
</dbReference>
<accession>A0A846XQ20</accession>
<dbReference type="PANTHER" id="PTHR33231:SF1">
    <property type="entry name" value="30S RIBOSOMAL PROTEIN"/>
    <property type="match status" value="1"/>
</dbReference>
<evidence type="ECO:0000313" key="7">
    <source>
        <dbReference type="Proteomes" id="UP000565711"/>
    </source>
</evidence>
<dbReference type="InterPro" id="IPR032528">
    <property type="entry name" value="Ribosom_S30AE_C"/>
</dbReference>
<dbReference type="GO" id="GO:0045900">
    <property type="term" value="P:negative regulation of translational elongation"/>
    <property type="evidence" value="ECO:0007669"/>
    <property type="project" value="TreeGrafter"/>
</dbReference>
<dbReference type="InterPro" id="IPR003489">
    <property type="entry name" value="RHF/RaiA"/>
</dbReference>
<comment type="similarity">
    <text evidence="3">Belongs to the HPF/YfiA ribosome-associated protein family. Long HPF subfamily.</text>
</comment>
<dbReference type="NCBIfam" id="TIGR00741">
    <property type="entry name" value="yfiA"/>
    <property type="match status" value="1"/>
</dbReference>
<dbReference type="Gene3D" id="3.30.160.100">
    <property type="entry name" value="Ribosome hibernation promotion factor-like"/>
    <property type="match status" value="1"/>
</dbReference>
<evidence type="ECO:0000256" key="4">
    <source>
        <dbReference type="SAM" id="MobiDB-lite"/>
    </source>
</evidence>
<keyword evidence="2 3" id="KW-0810">Translation regulation</keyword>
<dbReference type="InterPro" id="IPR050574">
    <property type="entry name" value="HPF/YfiA_ribosome-assoc"/>
</dbReference>
<dbReference type="AlphaFoldDB" id="A0A846XQ20"/>
<dbReference type="Pfam" id="PF02482">
    <property type="entry name" value="Ribosomal_S30AE"/>
    <property type="match status" value="1"/>
</dbReference>
<dbReference type="PANTHER" id="PTHR33231">
    <property type="entry name" value="30S RIBOSOMAL PROTEIN"/>
    <property type="match status" value="1"/>
</dbReference>
<comment type="function">
    <text evidence="3">Required for dimerization of active 70S ribosomes into 100S ribosomes in stationary phase; 100S ribosomes are translationally inactive and sometimes present during exponential growth.</text>
</comment>
<dbReference type="HAMAP" id="MF_00839">
    <property type="entry name" value="HPF"/>
    <property type="match status" value="1"/>
</dbReference>
<feature type="compositionally biased region" description="Polar residues" evidence="4">
    <location>
        <begin position="26"/>
        <end position="45"/>
    </location>
</feature>
<evidence type="ECO:0000313" key="6">
    <source>
        <dbReference type="EMBL" id="NKY49153.1"/>
    </source>
</evidence>
<feature type="region of interest" description="Disordered" evidence="4">
    <location>
        <begin position="1"/>
        <end position="53"/>
    </location>
</feature>
<dbReference type="Proteomes" id="UP000565711">
    <property type="component" value="Unassembled WGS sequence"/>
</dbReference>
<sequence>MHRMCGQIREVRVTTSRPSVKEVDPSTGSGTRASAAEPTQTTSPVSDVPRTPDADVVVKGRNVEVPDHFRIHVADRLSRLERFDPSIYLFDVELTHERNRRQRKNCQRVEITARGKGPVVRSEACADSFYGALEQAVMKLESRLRRSKDRRRVHYGEKTPMSVAEATATLPVGAMPVDGAASTETITEDEYAGPGHIVRKKVHSATPMSVDDALYQMELVGHDFFLFHDRESDRPSVVYRRHAFDYGLIRLA</sequence>
<dbReference type="GO" id="GO:0043024">
    <property type="term" value="F:ribosomal small subunit binding"/>
    <property type="evidence" value="ECO:0007669"/>
    <property type="project" value="TreeGrafter"/>
</dbReference>
<proteinExistence type="inferred from homology"/>
<dbReference type="InterPro" id="IPR034694">
    <property type="entry name" value="HPF_long/plastid"/>
</dbReference>
<comment type="subcellular location">
    <subcellularLocation>
        <location evidence="3">Cytoplasm</location>
    </subcellularLocation>
</comment>
<dbReference type="CDD" id="cd00552">
    <property type="entry name" value="RaiA"/>
    <property type="match status" value="1"/>
</dbReference>
<dbReference type="FunFam" id="3.30.505.50:FF:000002">
    <property type="entry name" value="Ribosome hibernation promoting factor"/>
    <property type="match status" value="1"/>
</dbReference>
<evidence type="ECO:0000256" key="1">
    <source>
        <dbReference type="ARBA" id="ARBA00022490"/>
    </source>
</evidence>
<reference evidence="6 7" key="1">
    <citation type="submission" date="2020-04" db="EMBL/GenBank/DDBJ databases">
        <title>MicrobeNet Type strains.</title>
        <authorList>
            <person name="Nicholson A.C."/>
        </authorList>
    </citation>
    <scope>NUCLEOTIDE SEQUENCE [LARGE SCALE GENOMIC DNA]</scope>
    <source>
        <strain evidence="6 7">JCM 12354</strain>
    </source>
</reference>
<comment type="caution">
    <text evidence="6">The sequence shown here is derived from an EMBL/GenBank/DDBJ whole genome shotgun (WGS) entry which is preliminary data.</text>
</comment>
<name>A0A846XQ20_9NOCA</name>
<dbReference type="EMBL" id="JAAXOP010000001">
    <property type="protein sequence ID" value="NKY49153.1"/>
    <property type="molecule type" value="Genomic_DNA"/>
</dbReference>
<dbReference type="GO" id="GO:0022627">
    <property type="term" value="C:cytosolic small ribosomal subunit"/>
    <property type="evidence" value="ECO:0007669"/>
    <property type="project" value="TreeGrafter"/>
</dbReference>
<organism evidence="6 7">
    <name type="scientific">Nocardia vermiculata</name>
    <dbReference type="NCBI Taxonomy" id="257274"/>
    <lineage>
        <taxon>Bacteria</taxon>
        <taxon>Bacillati</taxon>
        <taxon>Actinomycetota</taxon>
        <taxon>Actinomycetes</taxon>
        <taxon>Mycobacteriales</taxon>
        <taxon>Nocardiaceae</taxon>
        <taxon>Nocardia</taxon>
    </lineage>
</organism>
<dbReference type="Gene3D" id="3.30.505.50">
    <property type="entry name" value="Sigma 54 modulation/S30EA ribosomal protein, C-terminal domain"/>
    <property type="match status" value="1"/>
</dbReference>
<protein>
    <recommendedName>
        <fullName evidence="3">Ribosome hibernation promoting factor</fullName>
        <shortName evidence="3">HPF</shortName>
    </recommendedName>
</protein>
<dbReference type="InterPro" id="IPR038416">
    <property type="entry name" value="Ribosom_S30AE_C_sf"/>
</dbReference>
<keyword evidence="7" id="KW-1185">Reference proteome</keyword>
<gene>
    <name evidence="6" type="primary">raiA</name>
    <name evidence="3" type="synonym">hpf</name>
    <name evidence="6" type="ORF">HGA08_02875</name>
</gene>
<evidence type="ECO:0000256" key="2">
    <source>
        <dbReference type="ARBA" id="ARBA00022845"/>
    </source>
</evidence>
<evidence type="ECO:0000259" key="5">
    <source>
        <dbReference type="Pfam" id="PF16321"/>
    </source>
</evidence>
<dbReference type="Pfam" id="PF16321">
    <property type="entry name" value="Ribosom_S30AE_C"/>
    <property type="match status" value="1"/>
</dbReference>
<evidence type="ECO:0000256" key="3">
    <source>
        <dbReference type="HAMAP-Rule" id="MF_00839"/>
    </source>
</evidence>
<feature type="domain" description="Sigma 54 modulation/S30EA ribosomal protein C-terminal" evidence="5">
    <location>
        <begin position="196"/>
        <end position="248"/>
    </location>
</feature>
<comment type="subunit">
    <text evidence="3">Interacts with 100S ribosomes.</text>
</comment>
<keyword evidence="1 3" id="KW-0963">Cytoplasm</keyword>